<dbReference type="EMBL" id="BGPR01006433">
    <property type="protein sequence ID" value="GBN18990.1"/>
    <property type="molecule type" value="Genomic_DNA"/>
</dbReference>
<evidence type="ECO:0000313" key="1">
    <source>
        <dbReference type="EMBL" id="GBN18990.1"/>
    </source>
</evidence>
<dbReference type="Proteomes" id="UP000499080">
    <property type="component" value="Unassembled WGS sequence"/>
</dbReference>
<keyword evidence="2" id="KW-1185">Reference proteome</keyword>
<organism evidence="1 2">
    <name type="scientific">Araneus ventricosus</name>
    <name type="common">Orbweaver spider</name>
    <name type="synonym">Epeira ventricosa</name>
    <dbReference type="NCBI Taxonomy" id="182803"/>
    <lineage>
        <taxon>Eukaryota</taxon>
        <taxon>Metazoa</taxon>
        <taxon>Ecdysozoa</taxon>
        <taxon>Arthropoda</taxon>
        <taxon>Chelicerata</taxon>
        <taxon>Arachnida</taxon>
        <taxon>Araneae</taxon>
        <taxon>Araneomorphae</taxon>
        <taxon>Entelegynae</taxon>
        <taxon>Araneoidea</taxon>
        <taxon>Araneidae</taxon>
        <taxon>Araneus</taxon>
    </lineage>
</organism>
<evidence type="ECO:0008006" key="3">
    <source>
        <dbReference type="Google" id="ProtNLM"/>
    </source>
</evidence>
<evidence type="ECO:0000313" key="2">
    <source>
        <dbReference type="Proteomes" id="UP000499080"/>
    </source>
</evidence>
<comment type="caution">
    <text evidence="1">The sequence shown here is derived from an EMBL/GenBank/DDBJ whole genome shotgun (WGS) entry which is preliminary data.</text>
</comment>
<protein>
    <recommendedName>
        <fullName evidence="3">DDE-1 domain-containing protein</fullName>
    </recommendedName>
</protein>
<gene>
    <name evidence="1" type="ORF">AVEN_43944_1</name>
</gene>
<reference evidence="1 2" key="1">
    <citation type="journal article" date="2019" name="Sci. Rep.">
        <title>Orb-weaving spider Araneus ventricosus genome elucidates the spidroin gene catalogue.</title>
        <authorList>
            <person name="Kono N."/>
            <person name="Nakamura H."/>
            <person name="Ohtoshi R."/>
            <person name="Moran D.A.P."/>
            <person name="Shinohara A."/>
            <person name="Yoshida Y."/>
            <person name="Fujiwara M."/>
            <person name="Mori M."/>
            <person name="Tomita M."/>
            <person name="Arakawa K."/>
        </authorList>
    </citation>
    <scope>NUCLEOTIDE SEQUENCE [LARGE SCALE GENOMIC DNA]</scope>
</reference>
<accession>A0A4Y2LXW3</accession>
<sequence>MEPFPYFYEKNRIGDEEAVFSTEISTANFLSEFKDIDGCQDVDAEDVEQWLVVDKDLQHETLSDEDIVSVVTDDVQDDDDGDDIVKNTTSLICHTDGIKALKAALCYV</sequence>
<name>A0A4Y2LXW3_ARAVE</name>
<dbReference type="AlphaFoldDB" id="A0A4Y2LXW3"/>
<proteinExistence type="predicted"/>